<name>A0A3N4HTQ7_ASCIM</name>
<reference evidence="2 3" key="1">
    <citation type="journal article" date="2018" name="Nat. Ecol. Evol.">
        <title>Pezizomycetes genomes reveal the molecular basis of ectomycorrhizal truffle lifestyle.</title>
        <authorList>
            <person name="Murat C."/>
            <person name="Payen T."/>
            <person name="Noel B."/>
            <person name="Kuo A."/>
            <person name="Morin E."/>
            <person name="Chen J."/>
            <person name="Kohler A."/>
            <person name="Krizsan K."/>
            <person name="Balestrini R."/>
            <person name="Da Silva C."/>
            <person name="Montanini B."/>
            <person name="Hainaut M."/>
            <person name="Levati E."/>
            <person name="Barry K.W."/>
            <person name="Belfiori B."/>
            <person name="Cichocki N."/>
            <person name="Clum A."/>
            <person name="Dockter R.B."/>
            <person name="Fauchery L."/>
            <person name="Guy J."/>
            <person name="Iotti M."/>
            <person name="Le Tacon F."/>
            <person name="Lindquist E.A."/>
            <person name="Lipzen A."/>
            <person name="Malagnac F."/>
            <person name="Mello A."/>
            <person name="Molinier V."/>
            <person name="Miyauchi S."/>
            <person name="Poulain J."/>
            <person name="Riccioni C."/>
            <person name="Rubini A."/>
            <person name="Sitrit Y."/>
            <person name="Splivallo R."/>
            <person name="Traeger S."/>
            <person name="Wang M."/>
            <person name="Zifcakova L."/>
            <person name="Wipf D."/>
            <person name="Zambonelli A."/>
            <person name="Paolocci F."/>
            <person name="Nowrousian M."/>
            <person name="Ottonello S."/>
            <person name="Baldrian P."/>
            <person name="Spatafora J.W."/>
            <person name="Henrissat B."/>
            <person name="Nagy L.G."/>
            <person name="Aury J.M."/>
            <person name="Wincker P."/>
            <person name="Grigoriev I.V."/>
            <person name="Bonfante P."/>
            <person name="Martin F.M."/>
        </authorList>
    </citation>
    <scope>NUCLEOTIDE SEQUENCE [LARGE SCALE GENOMIC DNA]</scope>
    <source>
        <strain evidence="2 3">RN42</strain>
    </source>
</reference>
<organism evidence="2 3">
    <name type="scientific">Ascobolus immersus RN42</name>
    <dbReference type="NCBI Taxonomy" id="1160509"/>
    <lineage>
        <taxon>Eukaryota</taxon>
        <taxon>Fungi</taxon>
        <taxon>Dikarya</taxon>
        <taxon>Ascomycota</taxon>
        <taxon>Pezizomycotina</taxon>
        <taxon>Pezizomycetes</taxon>
        <taxon>Pezizales</taxon>
        <taxon>Ascobolaceae</taxon>
        <taxon>Ascobolus</taxon>
    </lineage>
</organism>
<evidence type="ECO:0000313" key="3">
    <source>
        <dbReference type="Proteomes" id="UP000275078"/>
    </source>
</evidence>
<protein>
    <submittedName>
        <fullName evidence="2">Uncharacterized protein</fullName>
    </submittedName>
</protein>
<dbReference type="AlphaFoldDB" id="A0A3N4HTQ7"/>
<feature type="signal peptide" evidence="1">
    <location>
        <begin position="1"/>
        <end position="19"/>
    </location>
</feature>
<feature type="chain" id="PRO_5018131424" evidence="1">
    <location>
        <begin position="20"/>
        <end position="325"/>
    </location>
</feature>
<dbReference type="Proteomes" id="UP000275078">
    <property type="component" value="Unassembled WGS sequence"/>
</dbReference>
<evidence type="ECO:0000256" key="1">
    <source>
        <dbReference type="SAM" id="SignalP"/>
    </source>
</evidence>
<evidence type="ECO:0000313" key="2">
    <source>
        <dbReference type="EMBL" id="RPA75180.1"/>
    </source>
</evidence>
<accession>A0A3N4HTQ7</accession>
<gene>
    <name evidence="2" type="ORF">BJ508DRAFT_332384</name>
</gene>
<keyword evidence="3" id="KW-1185">Reference proteome</keyword>
<dbReference type="EMBL" id="ML119770">
    <property type="protein sequence ID" value="RPA75180.1"/>
    <property type="molecule type" value="Genomic_DNA"/>
</dbReference>
<sequence length="325" mass="35168">MKSTALIAFLPFLLPLITAAPTHTDLTEADKLAFGFLLPDGVLGLVRNCLPNRIGCSGLRPRSLDEDKDDKVARLYETQLIAPGLGKIISQDVLDRIYSKAKKPRALRPDIQPGAYVGPFPETRYCRGLVGAERAACRRKAFGLRKRTPSSSADDEDKAASAMADFCNHFGASAKSHPACRRSLPADDEEDGEKAAFFAPGRFCMKQDPLGKGCHWMSYFGSCPVQICPRGGNPPAKPVKPKRDEIAADEDKAAFGLFGQPCPKPKPGQFCMPTGLMGTCDICSDFIPFSSKVKGKRAGIWDIVTGAIRGCGSYMPGEVKPPRCK</sequence>
<keyword evidence="1" id="KW-0732">Signal</keyword>
<proteinExistence type="predicted"/>